<feature type="region of interest" description="Disordered" evidence="1">
    <location>
        <begin position="1"/>
        <end position="77"/>
    </location>
</feature>
<sequence>MRLPTFPRQTTVDDANTERTPVVPRRDEPTTASLPPVRSDTVTPPPAKPETFRPAPSPVRSETERAKAVSDPVAVPPPPGPRARASFVATLGLVLSVAGALLVLSGPLLGYGIGVAAIALVLSLAGVFATRKRHVAGKTGAVIGLVLSLTAIVVGVLALTGQLWWLGTDTATVSEFRTWLDTQFETRI</sequence>
<evidence type="ECO:0000256" key="1">
    <source>
        <dbReference type="SAM" id="MobiDB-lite"/>
    </source>
</evidence>
<feature type="transmembrane region" description="Helical" evidence="2">
    <location>
        <begin position="85"/>
        <end position="104"/>
    </location>
</feature>
<keyword evidence="2" id="KW-0812">Transmembrane</keyword>
<dbReference type="OrthoDB" id="3398893at2"/>
<feature type="transmembrane region" description="Helical" evidence="2">
    <location>
        <begin position="110"/>
        <end position="129"/>
    </location>
</feature>
<keyword evidence="2" id="KW-1133">Transmembrane helix</keyword>
<evidence type="ECO:0008006" key="5">
    <source>
        <dbReference type="Google" id="ProtNLM"/>
    </source>
</evidence>
<dbReference type="Proteomes" id="UP000239415">
    <property type="component" value="Unassembled WGS sequence"/>
</dbReference>
<proteinExistence type="predicted"/>
<evidence type="ECO:0000313" key="4">
    <source>
        <dbReference type="Proteomes" id="UP000239415"/>
    </source>
</evidence>
<comment type="caution">
    <text evidence="3">The sequence shown here is derived from an EMBL/GenBank/DDBJ whole genome shotgun (WGS) entry which is preliminary data.</text>
</comment>
<organism evidence="3 4">
    <name type="scientific">Actinoplanes italicus</name>
    <dbReference type="NCBI Taxonomy" id="113567"/>
    <lineage>
        <taxon>Bacteria</taxon>
        <taxon>Bacillati</taxon>
        <taxon>Actinomycetota</taxon>
        <taxon>Actinomycetes</taxon>
        <taxon>Micromonosporales</taxon>
        <taxon>Micromonosporaceae</taxon>
        <taxon>Actinoplanes</taxon>
    </lineage>
</organism>
<feature type="transmembrane region" description="Helical" evidence="2">
    <location>
        <begin position="141"/>
        <end position="165"/>
    </location>
</feature>
<name>A0A2T0KM56_9ACTN</name>
<evidence type="ECO:0000313" key="3">
    <source>
        <dbReference type="EMBL" id="PRX24718.1"/>
    </source>
</evidence>
<dbReference type="EMBL" id="PVMZ01000002">
    <property type="protein sequence ID" value="PRX24718.1"/>
    <property type="molecule type" value="Genomic_DNA"/>
</dbReference>
<gene>
    <name evidence="3" type="ORF">CLV67_102497</name>
</gene>
<accession>A0A2T0KM56</accession>
<evidence type="ECO:0000256" key="2">
    <source>
        <dbReference type="SAM" id="Phobius"/>
    </source>
</evidence>
<protein>
    <recommendedName>
        <fullName evidence="5">DUF4190 domain-containing protein</fullName>
    </recommendedName>
</protein>
<reference evidence="3 4" key="1">
    <citation type="submission" date="2018-03" db="EMBL/GenBank/DDBJ databases">
        <title>Genomic Encyclopedia of Archaeal and Bacterial Type Strains, Phase II (KMG-II): from individual species to whole genera.</title>
        <authorList>
            <person name="Goeker M."/>
        </authorList>
    </citation>
    <scope>NUCLEOTIDE SEQUENCE [LARGE SCALE GENOMIC DNA]</scope>
    <source>
        <strain evidence="3 4">DSM 43146</strain>
    </source>
</reference>
<dbReference type="RefSeq" id="WP_106316178.1">
    <property type="nucleotide sequence ID" value="NZ_BOMO01000011.1"/>
</dbReference>
<keyword evidence="4" id="KW-1185">Reference proteome</keyword>
<keyword evidence="2" id="KW-0472">Membrane</keyword>
<dbReference type="AlphaFoldDB" id="A0A2T0KM56"/>